<keyword evidence="8 10" id="KW-1133">Transmembrane helix</keyword>
<feature type="transmembrane region" description="Helical" evidence="10">
    <location>
        <begin position="57"/>
        <end position="74"/>
    </location>
</feature>
<dbReference type="AlphaFoldDB" id="A0A7D6ET39"/>
<feature type="transmembrane region" description="Helical" evidence="10">
    <location>
        <begin position="335"/>
        <end position="356"/>
    </location>
</feature>
<dbReference type="PANTHER" id="PTHR31412:SF0">
    <property type="entry name" value="ZINC METALLOPROTEASE EGY1, CHLOROPLASTIC-RELATED"/>
    <property type="match status" value="1"/>
</dbReference>
<evidence type="ECO:0000313" key="13">
    <source>
        <dbReference type="Proteomes" id="UP000261812"/>
    </source>
</evidence>
<evidence type="ECO:0000256" key="7">
    <source>
        <dbReference type="ARBA" id="ARBA00022946"/>
    </source>
</evidence>
<protein>
    <submittedName>
        <fullName evidence="12">Site-2 protease family protein</fullName>
    </submittedName>
</protein>
<sequence length="485" mass="53503">MTWISLIVLGLILVFIVRQSAARVSQTPWWLLWLVLMLPAFFIGGWMLLLGNTPVPSGWLVLVFVTSSVLYLVLLRRGQPSLPAAPPTPPAPTPTDNGKLLNQDEETQLQSCFPWGMYYLQQIEYRPQAVICRGQMRGDANQVYETVERNIAQRFGDRFLVMFQMGLSNRPFFALIPRDRLPQPQQLFRPGLSLGLLALTFLTTTVAGLALVAPDLTAGELRLNPSLLWQGLPYSVSLLLILGIHELGHFATAWYYRVKATLPYFIPLPFAMGTLGAFIQMRSPVPHRRALFDISIAGPIAGLLVTLPILVWGLQQSEVVQLPANASEQPLNPQVFSPRISILFALIAKAIFGAALKSDSALHLHPMAVAGVLGLVVTALNLMPVGQLDGGHIVHAMYGHRAGAIIGQVSRLLVLILSFIQPWLFVWALILFFMPAFDEPALNDVSELDNWRDALGLMALVLLLLIIFPVPAPLADLLLPTHPMP</sequence>
<proteinExistence type="inferred from homology"/>
<keyword evidence="5 10" id="KW-0812">Transmembrane</keyword>
<evidence type="ECO:0000256" key="6">
    <source>
        <dbReference type="ARBA" id="ARBA00022801"/>
    </source>
</evidence>
<feature type="domain" description="Peptidase M50" evidence="11">
    <location>
        <begin position="235"/>
        <end position="408"/>
    </location>
</feature>
<evidence type="ECO:0000256" key="3">
    <source>
        <dbReference type="ARBA" id="ARBA00007931"/>
    </source>
</evidence>
<reference evidence="13" key="1">
    <citation type="submission" date="2018-09" db="EMBL/GenBank/DDBJ databases">
        <title>Complete genome sequence of thermophilic cyanobacteria strain Thermosynechococcus elongatus PKUAC-SCTE542.</title>
        <authorList>
            <person name="Liang Y."/>
            <person name="Tang J."/>
            <person name="Daroch M."/>
        </authorList>
    </citation>
    <scope>NUCLEOTIDE SEQUENCE [LARGE SCALE GENOMIC DNA]</scope>
    <source>
        <strain evidence="13">E542</strain>
    </source>
</reference>
<dbReference type="InterPro" id="IPR044838">
    <property type="entry name" value="EGY1-like"/>
</dbReference>
<name>A0A7D6ET39_9CYAN</name>
<dbReference type="KEGG" id="tsq:D3A95_04030"/>
<feature type="transmembrane region" description="Helical" evidence="10">
    <location>
        <begin position="192"/>
        <end position="213"/>
    </location>
</feature>
<evidence type="ECO:0000256" key="9">
    <source>
        <dbReference type="ARBA" id="ARBA00023136"/>
    </source>
</evidence>
<dbReference type="Pfam" id="PF02163">
    <property type="entry name" value="Peptidase_M50"/>
    <property type="match status" value="1"/>
</dbReference>
<comment type="subcellular location">
    <subcellularLocation>
        <location evidence="2">Membrane</location>
        <topology evidence="2">Multi-pass membrane protein</topology>
    </subcellularLocation>
</comment>
<feature type="transmembrane region" description="Helical" evidence="10">
    <location>
        <begin position="454"/>
        <end position="479"/>
    </location>
</feature>
<evidence type="ECO:0000256" key="10">
    <source>
        <dbReference type="SAM" id="Phobius"/>
    </source>
</evidence>
<keyword evidence="4 12" id="KW-0645">Protease</keyword>
<organism evidence="12 13">
    <name type="scientific">Thermosynechococcus sichuanensis E542</name>
    <dbReference type="NCBI Taxonomy" id="2016101"/>
    <lineage>
        <taxon>Bacteria</taxon>
        <taxon>Bacillati</taxon>
        <taxon>Cyanobacteriota</taxon>
        <taxon>Cyanophyceae</taxon>
        <taxon>Acaryochloridales</taxon>
        <taxon>Thermosynechococcaceae</taxon>
        <taxon>Thermosynechococcus</taxon>
        <taxon>Thermosynechococcus sichuanensis</taxon>
    </lineage>
</organism>
<dbReference type="InterPro" id="IPR008915">
    <property type="entry name" value="Peptidase_M50"/>
</dbReference>
<feature type="transmembrane region" description="Helical" evidence="10">
    <location>
        <begin position="234"/>
        <end position="256"/>
    </location>
</feature>
<dbReference type="Proteomes" id="UP000261812">
    <property type="component" value="Chromosome"/>
</dbReference>
<feature type="transmembrane region" description="Helical" evidence="10">
    <location>
        <begin position="412"/>
        <end position="434"/>
    </location>
</feature>
<keyword evidence="9 10" id="KW-0472">Membrane</keyword>
<comment type="cofactor">
    <cofactor evidence="1">
        <name>Zn(2+)</name>
        <dbReference type="ChEBI" id="CHEBI:29105"/>
    </cofactor>
</comment>
<evidence type="ECO:0000256" key="4">
    <source>
        <dbReference type="ARBA" id="ARBA00022670"/>
    </source>
</evidence>
<keyword evidence="13" id="KW-1185">Reference proteome</keyword>
<dbReference type="GO" id="GO:0008233">
    <property type="term" value="F:peptidase activity"/>
    <property type="evidence" value="ECO:0007669"/>
    <property type="project" value="UniProtKB-KW"/>
</dbReference>
<dbReference type="EMBL" id="CP032152">
    <property type="protein sequence ID" value="QLL29862.1"/>
    <property type="molecule type" value="Genomic_DNA"/>
</dbReference>
<accession>A0A7D6ET39</accession>
<evidence type="ECO:0000256" key="5">
    <source>
        <dbReference type="ARBA" id="ARBA00022692"/>
    </source>
</evidence>
<dbReference type="CDD" id="cd06160">
    <property type="entry name" value="S2P-M50_like_2"/>
    <property type="match status" value="1"/>
</dbReference>
<dbReference type="PANTHER" id="PTHR31412">
    <property type="entry name" value="ZINC METALLOPROTEASE EGY1"/>
    <property type="match status" value="1"/>
</dbReference>
<evidence type="ECO:0000256" key="8">
    <source>
        <dbReference type="ARBA" id="ARBA00022989"/>
    </source>
</evidence>
<feature type="transmembrane region" description="Helical" evidence="10">
    <location>
        <begin position="32"/>
        <end position="50"/>
    </location>
</feature>
<evidence type="ECO:0000313" key="12">
    <source>
        <dbReference type="EMBL" id="QLL29862.1"/>
    </source>
</evidence>
<dbReference type="GO" id="GO:0006508">
    <property type="term" value="P:proteolysis"/>
    <property type="evidence" value="ECO:0007669"/>
    <property type="project" value="UniProtKB-KW"/>
</dbReference>
<feature type="transmembrane region" description="Helical" evidence="10">
    <location>
        <begin position="291"/>
        <end position="315"/>
    </location>
</feature>
<evidence type="ECO:0000259" key="11">
    <source>
        <dbReference type="Pfam" id="PF02163"/>
    </source>
</evidence>
<evidence type="ECO:0000256" key="2">
    <source>
        <dbReference type="ARBA" id="ARBA00004141"/>
    </source>
</evidence>
<dbReference type="GO" id="GO:0016020">
    <property type="term" value="C:membrane"/>
    <property type="evidence" value="ECO:0007669"/>
    <property type="project" value="UniProtKB-SubCell"/>
</dbReference>
<gene>
    <name evidence="12" type="ORF">D3A95_04030</name>
</gene>
<evidence type="ECO:0000256" key="1">
    <source>
        <dbReference type="ARBA" id="ARBA00001947"/>
    </source>
</evidence>
<dbReference type="RefSeq" id="WP_181496361.1">
    <property type="nucleotide sequence ID" value="NZ_CP032152.1"/>
</dbReference>
<comment type="similarity">
    <text evidence="3">Belongs to the peptidase M50B family.</text>
</comment>
<feature type="transmembrane region" description="Helical" evidence="10">
    <location>
        <begin position="262"/>
        <end position="279"/>
    </location>
</feature>
<keyword evidence="7" id="KW-0809">Transit peptide</keyword>
<keyword evidence="6" id="KW-0378">Hydrolase</keyword>